<evidence type="ECO:0000256" key="6">
    <source>
        <dbReference type="ARBA" id="ARBA00023136"/>
    </source>
</evidence>
<dbReference type="InterPro" id="IPR023997">
    <property type="entry name" value="TonB-dep_OMP_SusC/RagA_CS"/>
</dbReference>
<evidence type="ECO:0000256" key="2">
    <source>
        <dbReference type="ARBA" id="ARBA00022448"/>
    </source>
</evidence>
<evidence type="ECO:0000313" key="14">
    <source>
        <dbReference type="Proteomes" id="UP000265926"/>
    </source>
</evidence>
<keyword evidence="14" id="KW-1185">Reference proteome</keyword>
<evidence type="ECO:0000256" key="1">
    <source>
        <dbReference type="ARBA" id="ARBA00004571"/>
    </source>
</evidence>
<dbReference type="InterPro" id="IPR023996">
    <property type="entry name" value="TonB-dep_OMP_SusC/RagA"/>
</dbReference>
<feature type="domain" description="TonB-dependent receptor plug" evidence="12">
    <location>
        <begin position="149"/>
        <end position="257"/>
    </location>
</feature>
<dbReference type="Pfam" id="PF00593">
    <property type="entry name" value="TonB_dep_Rec_b-barrel"/>
    <property type="match status" value="1"/>
</dbReference>
<keyword evidence="4 8" id="KW-0812">Transmembrane</keyword>
<dbReference type="InterPro" id="IPR000531">
    <property type="entry name" value="Beta-barrel_TonB"/>
</dbReference>
<dbReference type="SUPFAM" id="SSF56935">
    <property type="entry name" value="Porins"/>
    <property type="match status" value="1"/>
</dbReference>
<evidence type="ECO:0000259" key="12">
    <source>
        <dbReference type="Pfam" id="PF07715"/>
    </source>
</evidence>
<dbReference type="InterPro" id="IPR008969">
    <property type="entry name" value="CarboxyPept-like_regulatory"/>
</dbReference>
<reference evidence="13 14" key="1">
    <citation type="submission" date="2018-08" db="EMBL/GenBank/DDBJ databases">
        <title>Pallidiluteibacterium maritimus gen. nov., sp. nov., isolated from coastal sediment.</title>
        <authorList>
            <person name="Zhou L.Y."/>
        </authorList>
    </citation>
    <scope>NUCLEOTIDE SEQUENCE [LARGE SCALE GENOMIC DNA]</scope>
    <source>
        <strain evidence="13 14">XSD2</strain>
    </source>
</reference>
<evidence type="ECO:0000256" key="9">
    <source>
        <dbReference type="RuleBase" id="RU003357"/>
    </source>
</evidence>
<keyword evidence="10" id="KW-1133">Transmembrane helix</keyword>
<dbReference type="InterPro" id="IPR012910">
    <property type="entry name" value="Plug_dom"/>
</dbReference>
<dbReference type="InterPro" id="IPR037066">
    <property type="entry name" value="Plug_dom_sf"/>
</dbReference>
<dbReference type="Gene3D" id="2.60.40.1120">
    <property type="entry name" value="Carboxypeptidase-like, regulatory domain"/>
    <property type="match status" value="1"/>
</dbReference>
<evidence type="ECO:0000256" key="10">
    <source>
        <dbReference type="SAM" id="Phobius"/>
    </source>
</evidence>
<evidence type="ECO:0000256" key="4">
    <source>
        <dbReference type="ARBA" id="ARBA00022692"/>
    </source>
</evidence>
<dbReference type="GO" id="GO:0009279">
    <property type="term" value="C:cell outer membrane"/>
    <property type="evidence" value="ECO:0007669"/>
    <property type="project" value="UniProtKB-SubCell"/>
</dbReference>
<keyword evidence="3 8" id="KW-1134">Transmembrane beta strand</keyword>
<feature type="transmembrane region" description="Helical" evidence="10">
    <location>
        <begin position="24"/>
        <end position="42"/>
    </location>
</feature>
<dbReference type="NCBIfam" id="TIGR04056">
    <property type="entry name" value="OMP_RagA_SusC"/>
    <property type="match status" value="1"/>
</dbReference>
<dbReference type="Pfam" id="PF13715">
    <property type="entry name" value="CarbopepD_reg_2"/>
    <property type="match status" value="1"/>
</dbReference>
<protein>
    <submittedName>
        <fullName evidence="13">TonB-dependent receptor</fullName>
    </submittedName>
</protein>
<dbReference type="Proteomes" id="UP000265926">
    <property type="component" value="Unassembled WGS sequence"/>
</dbReference>
<proteinExistence type="inferred from homology"/>
<keyword evidence="7 8" id="KW-0998">Cell outer membrane</keyword>
<dbReference type="PROSITE" id="PS52016">
    <property type="entry name" value="TONB_DEPENDENT_REC_3"/>
    <property type="match status" value="1"/>
</dbReference>
<feature type="domain" description="TonB-dependent receptor-like beta-barrel" evidence="11">
    <location>
        <begin position="391"/>
        <end position="819"/>
    </location>
</feature>
<organism evidence="13 14">
    <name type="scientific">Maribellus luteus</name>
    <dbReference type="NCBI Taxonomy" id="2305463"/>
    <lineage>
        <taxon>Bacteria</taxon>
        <taxon>Pseudomonadati</taxon>
        <taxon>Bacteroidota</taxon>
        <taxon>Bacteroidia</taxon>
        <taxon>Marinilabiliales</taxon>
        <taxon>Prolixibacteraceae</taxon>
        <taxon>Maribellus</taxon>
    </lineage>
</organism>
<dbReference type="Pfam" id="PF07715">
    <property type="entry name" value="Plug"/>
    <property type="match status" value="1"/>
</dbReference>
<comment type="subcellular location">
    <subcellularLocation>
        <location evidence="1 8">Cell outer membrane</location>
        <topology evidence="1 8">Multi-pass membrane protein</topology>
    </subcellularLocation>
</comment>
<evidence type="ECO:0000256" key="5">
    <source>
        <dbReference type="ARBA" id="ARBA00023077"/>
    </source>
</evidence>
<dbReference type="InterPro" id="IPR039426">
    <property type="entry name" value="TonB-dep_rcpt-like"/>
</dbReference>
<name>A0A399T4K0_9BACT</name>
<dbReference type="RefSeq" id="WP_119436286.1">
    <property type="nucleotide sequence ID" value="NZ_QWGR01000001.1"/>
</dbReference>
<accession>A0A399T4K0</accession>
<comment type="similarity">
    <text evidence="8 9">Belongs to the TonB-dependent receptor family.</text>
</comment>
<dbReference type="InterPro" id="IPR036942">
    <property type="entry name" value="Beta-barrel_TonB_sf"/>
</dbReference>
<dbReference type="EMBL" id="QWGR01000001">
    <property type="protein sequence ID" value="RIJ50818.1"/>
    <property type="molecule type" value="Genomic_DNA"/>
</dbReference>
<keyword evidence="2 8" id="KW-0813">Transport</keyword>
<gene>
    <name evidence="13" type="ORF">D1614_02535</name>
</gene>
<evidence type="ECO:0000256" key="7">
    <source>
        <dbReference type="ARBA" id="ARBA00023237"/>
    </source>
</evidence>
<keyword evidence="5 9" id="KW-0798">TonB box</keyword>
<dbReference type="AlphaFoldDB" id="A0A399T4K0"/>
<keyword evidence="13" id="KW-0675">Receptor</keyword>
<dbReference type="SUPFAM" id="SSF49464">
    <property type="entry name" value="Carboxypeptidase regulatory domain-like"/>
    <property type="match status" value="1"/>
</dbReference>
<evidence type="ECO:0000313" key="13">
    <source>
        <dbReference type="EMBL" id="RIJ50818.1"/>
    </source>
</evidence>
<evidence type="ECO:0000259" key="11">
    <source>
        <dbReference type="Pfam" id="PF00593"/>
    </source>
</evidence>
<dbReference type="Gene3D" id="2.40.170.20">
    <property type="entry name" value="TonB-dependent receptor, beta-barrel domain"/>
    <property type="match status" value="1"/>
</dbReference>
<sequence length="1016" mass="113399">MKKERDLKVAYCCVLRFGLNSYRFLRLFSLIIILFSLSYFQAMAGEFNSQQVRGVKQVHTIKGKVTDLSGEFLPGVTVVIKGTTQGTVTNTDGEYSISDIEQGAYIVFSFVGMKTKEILFSGQLQVDVVMEQEAIGLEEVVAIGYGTQKKKEITSSIANVTKDDFNQGAIVSSPLQLVQGKVAGLAIQRVNGDPNKDVSIQLRGISTVSGNSEPLVIIDGFPGGNLNSIAPEDIESIDVLRDGSAAAIYGTRGTNGVIIVTTKKGEEGKMRVEYSGYVTYETSKLPDMLSATEFKDLAQEYISSSNPEKQAKGSSMVDYGGDTDWFEEMTQDPVSMVHHLSVSGGNNKTIYAASLNYREIEGVMKRSGQNMLKSHLNISHSTLDDRLNVSFNLSANTGNYSPTDYSLYSHALKRNPTLPVYNEDGTFYETYAWEDFNPVGMIYQTDQDNQMTQLLGNTRISYEIVEGLKATVMGAIQKNHVLKGYYDYKESSHSVIGGYNGRASRNYDQALDRNIEFTLNYSKVIEEVHRLDVLGGYSYEDFTNEGFYAGNSNFITDQYKYNNIGAGDYLLDGMASMSSYKNSSKLISFFGRGIYSYKDKYLLTVGVRRDGSSKFGKNNKWGWFPSVSAGWRVSEEEFMSSVGWLDNMKLRIGYGVTGNQGTNPYASLVRLQSGPRMLYNGSWIPGVVPASNPNPDLRWETKHELNFGLDFSVFNNRVNANIDVYNRLTKDLIYTYSVPTPPNIYNQTTTNVGEMQNRGIELSINALPIQKKDFTWTIDFNISYNKNKLVSLSNEQYPFSYKDILTINTYGLSGVPTYRLEEGQPIGNMFGYIFAGFTDQGKWLVENKDGEVIPITDATADDKKVMGNGLPKIHSGITNTFAYKNFDFSFMLRGAFMYDIYNLLSLTHNNAYQLPINVLSSAKDIELFDLPSYNSYNVENGGFLKLSNVTLGYSFNLNNNLLNKARIYISGQDLYTITKYTGVDPELEINGLGPGFDGRNNYPRSKTFTFGVNLTF</sequence>
<dbReference type="NCBIfam" id="TIGR04057">
    <property type="entry name" value="SusC_RagA_signa"/>
    <property type="match status" value="1"/>
</dbReference>
<dbReference type="OrthoDB" id="9768177at2"/>
<evidence type="ECO:0000256" key="8">
    <source>
        <dbReference type="PROSITE-ProRule" id="PRU01360"/>
    </source>
</evidence>
<keyword evidence="6 8" id="KW-0472">Membrane</keyword>
<comment type="caution">
    <text evidence="13">The sequence shown here is derived from an EMBL/GenBank/DDBJ whole genome shotgun (WGS) entry which is preliminary data.</text>
</comment>
<evidence type="ECO:0000256" key="3">
    <source>
        <dbReference type="ARBA" id="ARBA00022452"/>
    </source>
</evidence>
<dbReference type="Gene3D" id="2.170.130.10">
    <property type="entry name" value="TonB-dependent receptor, plug domain"/>
    <property type="match status" value="1"/>
</dbReference>